<protein>
    <submittedName>
        <fullName evidence="1">7391_t:CDS:1</fullName>
    </submittedName>
</protein>
<sequence>MSSYKEIEDTIKTLPEFYKLESKTFLSLKKLIIPNIRKNKFNPPRAQNCFMIFRKDFTAYYNSLNQKGDIDKVSILA</sequence>
<keyword evidence="2" id="KW-1185">Reference proteome</keyword>
<accession>A0ACA9RI22</accession>
<dbReference type="EMBL" id="CAJVQC010054564">
    <property type="protein sequence ID" value="CAG8794317.1"/>
    <property type="molecule type" value="Genomic_DNA"/>
</dbReference>
<name>A0ACA9RI22_9GLOM</name>
<organism evidence="1 2">
    <name type="scientific">Racocetra persica</name>
    <dbReference type="NCBI Taxonomy" id="160502"/>
    <lineage>
        <taxon>Eukaryota</taxon>
        <taxon>Fungi</taxon>
        <taxon>Fungi incertae sedis</taxon>
        <taxon>Mucoromycota</taxon>
        <taxon>Glomeromycotina</taxon>
        <taxon>Glomeromycetes</taxon>
        <taxon>Diversisporales</taxon>
        <taxon>Gigasporaceae</taxon>
        <taxon>Racocetra</taxon>
    </lineage>
</organism>
<evidence type="ECO:0000313" key="1">
    <source>
        <dbReference type="EMBL" id="CAG8794317.1"/>
    </source>
</evidence>
<reference evidence="1" key="1">
    <citation type="submission" date="2021-06" db="EMBL/GenBank/DDBJ databases">
        <authorList>
            <person name="Kallberg Y."/>
            <person name="Tangrot J."/>
            <person name="Rosling A."/>
        </authorList>
    </citation>
    <scope>NUCLEOTIDE SEQUENCE</scope>
    <source>
        <strain evidence="1">MA461A</strain>
    </source>
</reference>
<dbReference type="Proteomes" id="UP000789920">
    <property type="component" value="Unassembled WGS sequence"/>
</dbReference>
<gene>
    <name evidence="1" type="ORF">RPERSI_LOCUS19738</name>
</gene>
<proteinExistence type="predicted"/>
<evidence type="ECO:0000313" key="2">
    <source>
        <dbReference type="Proteomes" id="UP000789920"/>
    </source>
</evidence>
<comment type="caution">
    <text evidence="1">The sequence shown here is derived from an EMBL/GenBank/DDBJ whole genome shotgun (WGS) entry which is preliminary data.</text>
</comment>
<feature type="non-terminal residue" evidence="1">
    <location>
        <position position="77"/>
    </location>
</feature>